<dbReference type="PANTHER" id="PTHR11468">
    <property type="entry name" value="GLYCOGEN PHOSPHORYLASE"/>
    <property type="match status" value="1"/>
</dbReference>
<organism evidence="3 4">
    <name type="scientific">Citrus x changshan-huyou</name>
    <dbReference type="NCBI Taxonomy" id="2935761"/>
    <lineage>
        <taxon>Eukaryota</taxon>
        <taxon>Viridiplantae</taxon>
        <taxon>Streptophyta</taxon>
        <taxon>Embryophyta</taxon>
        <taxon>Tracheophyta</taxon>
        <taxon>Spermatophyta</taxon>
        <taxon>Magnoliopsida</taxon>
        <taxon>eudicotyledons</taxon>
        <taxon>Gunneridae</taxon>
        <taxon>Pentapetalae</taxon>
        <taxon>rosids</taxon>
        <taxon>malvids</taxon>
        <taxon>Sapindales</taxon>
        <taxon>Rutaceae</taxon>
        <taxon>Aurantioideae</taxon>
        <taxon>Citrus</taxon>
    </lineage>
</organism>
<comment type="function">
    <text evidence="2">Allosteric enzyme that catalyzes the rate-limiting step in glycogen catabolism, the phosphorolytic cleavage of glycogen to produce glucose-1-phosphate, and plays a central role in maintaining cellular and organismal glucose homeostasis.</text>
</comment>
<keyword evidence="2" id="KW-0119">Carbohydrate metabolism</keyword>
<keyword evidence="2" id="KW-0663">Pyridoxal phosphate</keyword>
<dbReference type="EMBL" id="JBCGBO010000007">
    <property type="protein sequence ID" value="KAK9189142.1"/>
    <property type="molecule type" value="Genomic_DNA"/>
</dbReference>
<dbReference type="Gene3D" id="3.40.50.2000">
    <property type="entry name" value="Glycogen Phosphorylase B"/>
    <property type="match status" value="3"/>
</dbReference>
<name>A0AAP0LXC6_9ROSI</name>
<gene>
    <name evidence="3" type="ORF">WN944_020548</name>
</gene>
<evidence type="ECO:0000313" key="4">
    <source>
        <dbReference type="Proteomes" id="UP001428341"/>
    </source>
</evidence>
<reference evidence="3 4" key="1">
    <citation type="submission" date="2024-05" db="EMBL/GenBank/DDBJ databases">
        <title>Haplotype-resolved chromosome-level genome assembly of Huyou (Citrus changshanensis).</title>
        <authorList>
            <person name="Miao C."/>
            <person name="Chen W."/>
            <person name="Wu Y."/>
            <person name="Wang L."/>
            <person name="Zhao S."/>
            <person name="Grierson D."/>
            <person name="Xu C."/>
            <person name="Chen K."/>
        </authorList>
    </citation>
    <scope>NUCLEOTIDE SEQUENCE [LARGE SCALE GENOMIC DNA]</scope>
    <source>
        <strain evidence="3">01-14</strain>
        <tissue evidence="3">Leaf</tissue>
    </source>
</reference>
<evidence type="ECO:0000313" key="3">
    <source>
        <dbReference type="EMBL" id="KAK9189142.1"/>
    </source>
</evidence>
<protein>
    <recommendedName>
        <fullName evidence="2">Alpha-1,4 glucan phosphorylase</fullName>
        <ecNumber evidence="2">2.4.1.1</ecNumber>
    </recommendedName>
</protein>
<sequence>MNGCILIGTIDGANVKIRQEVGEENFFLFGARAHEIAGLRKERDEGKDFPSYIECQEKVDEAYRDHKRWTKMSVLNTAGSYKLISDRTIHEYARDIWRIELAVLPNVSREYKL</sequence>
<comment type="catalytic activity">
    <reaction evidence="2">
        <text>[(1-&gt;4)-alpha-D-glucosyl](n) + phosphate = [(1-&gt;4)-alpha-D-glucosyl](n-1) + alpha-D-glucose 1-phosphate</text>
        <dbReference type="Rhea" id="RHEA:41732"/>
        <dbReference type="Rhea" id="RHEA-COMP:9584"/>
        <dbReference type="Rhea" id="RHEA-COMP:9586"/>
        <dbReference type="ChEBI" id="CHEBI:15444"/>
        <dbReference type="ChEBI" id="CHEBI:43474"/>
        <dbReference type="ChEBI" id="CHEBI:58601"/>
        <dbReference type="EC" id="2.4.1.1"/>
    </reaction>
</comment>
<keyword evidence="4" id="KW-1185">Reference proteome</keyword>
<proteinExistence type="inferred from homology"/>
<dbReference type="GO" id="GO:0008184">
    <property type="term" value="F:glycogen phosphorylase activity"/>
    <property type="evidence" value="ECO:0007669"/>
    <property type="project" value="InterPro"/>
</dbReference>
<accession>A0AAP0LXC6</accession>
<dbReference type="Proteomes" id="UP001428341">
    <property type="component" value="Unassembled WGS sequence"/>
</dbReference>
<dbReference type="AlphaFoldDB" id="A0AAP0LXC6"/>
<dbReference type="GO" id="GO:0005980">
    <property type="term" value="P:glycogen catabolic process"/>
    <property type="evidence" value="ECO:0007669"/>
    <property type="project" value="TreeGrafter"/>
</dbReference>
<comment type="similarity">
    <text evidence="1 2">Belongs to the glycogen phosphorylase family.</text>
</comment>
<keyword evidence="2" id="KW-0328">Glycosyltransferase</keyword>
<dbReference type="GO" id="GO:0005737">
    <property type="term" value="C:cytoplasm"/>
    <property type="evidence" value="ECO:0007669"/>
    <property type="project" value="TreeGrafter"/>
</dbReference>
<evidence type="ECO:0000256" key="2">
    <source>
        <dbReference type="RuleBase" id="RU000587"/>
    </source>
</evidence>
<dbReference type="InterPro" id="IPR000811">
    <property type="entry name" value="Glyco_trans_35"/>
</dbReference>
<dbReference type="Pfam" id="PF00343">
    <property type="entry name" value="Phosphorylase"/>
    <property type="match status" value="2"/>
</dbReference>
<dbReference type="PANTHER" id="PTHR11468:SF27">
    <property type="entry name" value="ALPHA-1,4 GLUCAN PHOSPHORYLASE L-2 ISOZYME, CHLOROPLASTIC_AMYLOPLASTIC"/>
    <property type="match status" value="1"/>
</dbReference>
<comment type="cofactor">
    <cofactor evidence="2">
        <name>pyridoxal 5'-phosphate</name>
        <dbReference type="ChEBI" id="CHEBI:597326"/>
    </cofactor>
</comment>
<dbReference type="GO" id="GO:0030170">
    <property type="term" value="F:pyridoxal phosphate binding"/>
    <property type="evidence" value="ECO:0007669"/>
    <property type="project" value="TreeGrafter"/>
</dbReference>
<comment type="caution">
    <text evidence="3">The sequence shown here is derived from an EMBL/GenBank/DDBJ whole genome shotgun (WGS) entry which is preliminary data.</text>
</comment>
<dbReference type="SUPFAM" id="SSF53756">
    <property type="entry name" value="UDP-Glycosyltransferase/glycogen phosphorylase"/>
    <property type="match status" value="1"/>
</dbReference>
<keyword evidence="2" id="KW-0808">Transferase</keyword>
<evidence type="ECO:0000256" key="1">
    <source>
        <dbReference type="ARBA" id="ARBA00006047"/>
    </source>
</evidence>
<dbReference type="EC" id="2.4.1.1" evidence="2"/>